<keyword evidence="6" id="KW-0028">Amino-acid biosynthesis</keyword>
<dbReference type="InterPro" id="IPR006251">
    <property type="entry name" value="Homoacnase/IPMdehydase_lsu"/>
</dbReference>
<dbReference type="GO" id="GO:0009098">
    <property type="term" value="P:L-leucine biosynthetic process"/>
    <property type="evidence" value="ECO:0007669"/>
    <property type="project" value="UniProtKB-UniRule"/>
</dbReference>
<evidence type="ECO:0000256" key="1">
    <source>
        <dbReference type="ARBA" id="ARBA00022485"/>
    </source>
</evidence>
<evidence type="ECO:0000256" key="3">
    <source>
        <dbReference type="ARBA" id="ARBA00023004"/>
    </source>
</evidence>
<feature type="binding site" evidence="6">
    <location>
        <position position="296"/>
    </location>
    <ligand>
        <name>[4Fe-4S] cluster</name>
        <dbReference type="ChEBI" id="CHEBI:49883"/>
    </ligand>
</feature>
<keyword evidence="6" id="KW-0100">Branched-chain amino acid biosynthesis</keyword>
<evidence type="ECO:0000313" key="8">
    <source>
        <dbReference type="EMBL" id="HGE77673.1"/>
    </source>
</evidence>
<dbReference type="InterPro" id="IPR050067">
    <property type="entry name" value="IPM_dehydratase_rel_enz"/>
</dbReference>
<dbReference type="Pfam" id="PF00330">
    <property type="entry name" value="Aconitase"/>
    <property type="match status" value="1"/>
</dbReference>
<comment type="caution">
    <text evidence="8">The sequence shown here is derived from an EMBL/GenBank/DDBJ whole genome shotgun (WGS) entry which is preliminary data.</text>
</comment>
<sequence>MGKTLVEKILSEKSGQDAYAGQIVIAKVDVAAFQDGTGPLGVRQIEKLKVDKVRAPRSIVFIDHAAPSPRKELSNDHMLLREFCAKYGAIISDVGEGVIHQRLVESFVKPGDVVIGADSHTCTSGAIGAFATGMGSTDVAVGMAMGRTWFKVPETFRIEVRGKFQPGVGAKDLILHLISMIGADGATYKALEFGGETIDNMSMESRFTLSNMAVEAGAKAGVIASDRVTREYLKQQGRLKDWRPLAPDKDAKYERIIEIDVSKLEPQVACPHTVDNTKPVKELKGTKIHQVFIGTCTNGRIEDLKIAARILKGKKIAPHVRLIVVPASRNVFLEALKLGLLEVFVRAGGIILGPGCGPCVGVHEGILGDGEVCLSTANRNFKGRMGNPEGLIYLASPATAAYSAIKGVISDPRETMKKKKRKG</sequence>
<comment type="function">
    <text evidence="6">Catalyzes the isomerization between 2-isopropylmalate and 3-isopropylmalate, via the formation of 2-isopropylmaleate.</text>
</comment>
<dbReference type="GO" id="GO:0051539">
    <property type="term" value="F:4 iron, 4 sulfur cluster binding"/>
    <property type="evidence" value="ECO:0007669"/>
    <property type="project" value="UniProtKB-KW"/>
</dbReference>
<dbReference type="PROSITE" id="PS01244">
    <property type="entry name" value="ACONITASE_2"/>
    <property type="match status" value="1"/>
</dbReference>
<gene>
    <name evidence="6" type="primary">leuC</name>
    <name evidence="8" type="ORF">ENX68_01570</name>
</gene>
<feature type="binding site" evidence="6">
    <location>
        <position position="359"/>
    </location>
    <ligand>
        <name>[4Fe-4S] cluster</name>
        <dbReference type="ChEBI" id="CHEBI:49883"/>
    </ligand>
</feature>
<dbReference type="EMBL" id="DTOZ01000046">
    <property type="protein sequence ID" value="HGE77673.1"/>
    <property type="molecule type" value="Genomic_DNA"/>
</dbReference>
<dbReference type="InterPro" id="IPR033941">
    <property type="entry name" value="IPMI_cat"/>
</dbReference>
<reference evidence="8" key="1">
    <citation type="journal article" date="2020" name="mSystems">
        <title>Genome- and Community-Level Interaction Insights into Carbon Utilization and Element Cycling Functions of Hydrothermarchaeota in Hydrothermal Sediment.</title>
        <authorList>
            <person name="Zhou Z."/>
            <person name="Liu Y."/>
            <person name="Xu W."/>
            <person name="Pan J."/>
            <person name="Luo Z.H."/>
            <person name="Li M."/>
        </authorList>
    </citation>
    <scope>NUCLEOTIDE SEQUENCE [LARGE SCALE GENOMIC DNA]</scope>
    <source>
        <strain evidence="8">SpSt-961</strain>
    </source>
</reference>
<dbReference type="InterPro" id="IPR001030">
    <property type="entry name" value="Acoase/IPM_deHydtase_lsu_aba"/>
</dbReference>
<accession>A0A7V3RGB7</accession>
<keyword evidence="6" id="KW-0432">Leucine biosynthesis</keyword>
<dbReference type="GO" id="GO:0046872">
    <property type="term" value="F:metal ion binding"/>
    <property type="evidence" value="ECO:0007669"/>
    <property type="project" value="UniProtKB-KW"/>
</dbReference>
<dbReference type="NCBIfam" id="TIGR01343">
    <property type="entry name" value="hacA_fam"/>
    <property type="match status" value="1"/>
</dbReference>
<evidence type="ECO:0000256" key="4">
    <source>
        <dbReference type="ARBA" id="ARBA00023014"/>
    </source>
</evidence>
<feature type="binding site" evidence="6">
    <location>
        <position position="356"/>
    </location>
    <ligand>
        <name>[4Fe-4S] cluster</name>
        <dbReference type="ChEBI" id="CHEBI:49883"/>
    </ligand>
</feature>
<dbReference type="GO" id="GO:0003861">
    <property type="term" value="F:3-isopropylmalate dehydratase activity"/>
    <property type="evidence" value="ECO:0007669"/>
    <property type="project" value="UniProtKB-UniRule"/>
</dbReference>
<dbReference type="PROSITE" id="PS00450">
    <property type="entry name" value="ACONITASE_1"/>
    <property type="match status" value="1"/>
</dbReference>
<dbReference type="NCBIfam" id="TIGR02086">
    <property type="entry name" value="IPMI_arch"/>
    <property type="match status" value="1"/>
</dbReference>
<comment type="catalytic activity">
    <reaction evidence="6">
        <text>(2R,3S)-3-isopropylmalate = (2S)-2-isopropylmalate</text>
        <dbReference type="Rhea" id="RHEA:32287"/>
        <dbReference type="ChEBI" id="CHEBI:1178"/>
        <dbReference type="ChEBI" id="CHEBI:35121"/>
        <dbReference type="EC" id="4.2.1.33"/>
    </reaction>
</comment>
<comment type="similarity">
    <text evidence="6">Belongs to the aconitase/IPM isomerase family. LeuC type 2 subfamily.</text>
</comment>
<keyword evidence="5 6" id="KW-0456">Lyase</keyword>
<keyword evidence="3 6" id="KW-0408">Iron</keyword>
<evidence type="ECO:0000256" key="6">
    <source>
        <dbReference type="HAMAP-Rule" id="MF_01027"/>
    </source>
</evidence>
<dbReference type="InterPro" id="IPR011826">
    <property type="entry name" value="HAcnase/IPMdehydase_lsu_prok"/>
</dbReference>
<proteinExistence type="inferred from homology"/>
<dbReference type="NCBIfam" id="NF001614">
    <property type="entry name" value="PRK00402.1"/>
    <property type="match status" value="1"/>
</dbReference>
<organism evidence="8">
    <name type="scientific">candidate division WOR-3 bacterium</name>
    <dbReference type="NCBI Taxonomy" id="2052148"/>
    <lineage>
        <taxon>Bacteria</taxon>
        <taxon>Bacteria division WOR-3</taxon>
    </lineage>
</organism>
<dbReference type="PANTHER" id="PTHR43822">
    <property type="entry name" value="HOMOACONITASE, MITOCHONDRIAL-RELATED"/>
    <property type="match status" value="1"/>
</dbReference>
<dbReference type="AlphaFoldDB" id="A0A7V3RGB7"/>
<evidence type="ECO:0000256" key="2">
    <source>
        <dbReference type="ARBA" id="ARBA00022723"/>
    </source>
</evidence>
<dbReference type="PANTHER" id="PTHR43822:SF2">
    <property type="entry name" value="HOMOACONITASE, MITOCHONDRIAL"/>
    <property type="match status" value="1"/>
</dbReference>
<feature type="domain" description="Aconitase/3-isopropylmalate dehydratase large subunit alpha/beta/alpha" evidence="7">
    <location>
        <begin position="8"/>
        <end position="282"/>
    </location>
</feature>
<comment type="pathway">
    <text evidence="6">Amino-acid biosynthesis; L-leucine biosynthesis; L-leucine from 3-methyl-2-oxobutanoate: step 2/4.</text>
</comment>
<dbReference type="UniPathway" id="UPA00048">
    <property type="reaction ID" value="UER00071"/>
</dbReference>
<dbReference type="InterPro" id="IPR036008">
    <property type="entry name" value="Aconitase_4Fe-4S_dom"/>
</dbReference>
<comment type="cofactor">
    <cofactor evidence="6">
        <name>[4Fe-4S] cluster</name>
        <dbReference type="ChEBI" id="CHEBI:49883"/>
    </cofactor>
    <text evidence="6">Binds 1 [4Fe-4S] cluster per subunit.</text>
</comment>
<dbReference type="Gene3D" id="3.30.499.10">
    <property type="entry name" value="Aconitase, domain 3"/>
    <property type="match status" value="2"/>
</dbReference>
<keyword evidence="4 6" id="KW-0411">Iron-sulfur</keyword>
<keyword evidence="2 6" id="KW-0479">Metal-binding</keyword>
<dbReference type="EC" id="4.2.1.33" evidence="6"/>
<evidence type="ECO:0000259" key="7">
    <source>
        <dbReference type="Pfam" id="PF00330"/>
    </source>
</evidence>
<comment type="subunit">
    <text evidence="6">Heterodimer of LeuC and LeuD.</text>
</comment>
<dbReference type="InterPro" id="IPR018136">
    <property type="entry name" value="Aconitase_4Fe-4S_BS"/>
</dbReference>
<keyword evidence="1 6" id="KW-0004">4Fe-4S</keyword>
<dbReference type="SUPFAM" id="SSF53732">
    <property type="entry name" value="Aconitase iron-sulfur domain"/>
    <property type="match status" value="1"/>
</dbReference>
<dbReference type="InterPro" id="IPR015931">
    <property type="entry name" value="Acnase/IPM_dHydase_lsu_aba_1/3"/>
</dbReference>
<name>A0A7V3RGB7_UNCW3</name>
<dbReference type="HAMAP" id="MF_01027">
    <property type="entry name" value="LeuC_type2"/>
    <property type="match status" value="1"/>
</dbReference>
<dbReference type="CDD" id="cd01583">
    <property type="entry name" value="IPMI"/>
    <property type="match status" value="1"/>
</dbReference>
<protein>
    <recommendedName>
        <fullName evidence="6">3-isopropylmalate dehydratase large subunit</fullName>
        <ecNumber evidence="6">4.2.1.33</ecNumber>
    </recommendedName>
    <alternativeName>
        <fullName evidence="6">Alpha-IPM isomerase</fullName>
        <shortName evidence="6">IPMI</shortName>
    </alternativeName>
    <alternativeName>
        <fullName evidence="6">Isopropylmalate isomerase</fullName>
    </alternativeName>
</protein>
<evidence type="ECO:0000256" key="5">
    <source>
        <dbReference type="ARBA" id="ARBA00023239"/>
    </source>
</evidence>
<dbReference type="PRINTS" id="PR00415">
    <property type="entry name" value="ACONITASE"/>
</dbReference>